<evidence type="ECO:0000256" key="10">
    <source>
        <dbReference type="ARBA" id="ARBA00033194"/>
    </source>
</evidence>
<dbReference type="EMBL" id="KB707510">
    <property type="protein sequence ID" value="EMR62020.1"/>
    <property type="molecule type" value="Genomic_DNA"/>
</dbReference>
<dbReference type="KEGG" id="ela:UCREL1_11043"/>
<evidence type="ECO:0000259" key="14">
    <source>
        <dbReference type="PROSITE" id="PS50011"/>
    </source>
</evidence>
<dbReference type="SMART" id="SM00220">
    <property type="entry name" value="S_TKc"/>
    <property type="match status" value="1"/>
</dbReference>
<dbReference type="EC" id="2.7.11.1" evidence="3"/>
<dbReference type="OrthoDB" id="5979581at2759"/>
<dbReference type="eggNOG" id="KOG1290">
    <property type="taxonomic scope" value="Eukaryota"/>
</dbReference>
<accession>M7T5V5</accession>
<dbReference type="InterPro" id="IPR050117">
    <property type="entry name" value="MAPK"/>
</dbReference>
<evidence type="ECO:0000256" key="12">
    <source>
        <dbReference type="ARBA" id="ARBA00048679"/>
    </source>
</evidence>
<feature type="compositionally biased region" description="Acidic residues" evidence="13">
    <location>
        <begin position="551"/>
        <end position="561"/>
    </location>
</feature>
<comment type="catalytic activity">
    <reaction evidence="11">
        <text>L-threonyl-[protein] + ATP = O-phospho-L-threonyl-[protein] + ADP + H(+)</text>
        <dbReference type="Rhea" id="RHEA:46608"/>
        <dbReference type="Rhea" id="RHEA-COMP:11060"/>
        <dbReference type="Rhea" id="RHEA-COMP:11605"/>
        <dbReference type="ChEBI" id="CHEBI:15378"/>
        <dbReference type="ChEBI" id="CHEBI:30013"/>
        <dbReference type="ChEBI" id="CHEBI:30616"/>
        <dbReference type="ChEBI" id="CHEBI:61977"/>
        <dbReference type="ChEBI" id="CHEBI:456216"/>
        <dbReference type="EC" id="2.7.11.1"/>
    </reaction>
</comment>
<feature type="compositionally biased region" description="Polar residues" evidence="13">
    <location>
        <begin position="533"/>
        <end position="547"/>
    </location>
</feature>
<evidence type="ECO:0000256" key="3">
    <source>
        <dbReference type="ARBA" id="ARBA00012513"/>
    </source>
</evidence>
<comment type="catalytic activity">
    <reaction evidence="12">
        <text>L-seryl-[protein] + ATP = O-phospho-L-seryl-[protein] + ADP + H(+)</text>
        <dbReference type="Rhea" id="RHEA:17989"/>
        <dbReference type="Rhea" id="RHEA-COMP:9863"/>
        <dbReference type="Rhea" id="RHEA-COMP:11604"/>
        <dbReference type="ChEBI" id="CHEBI:15378"/>
        <dbReference type="ChEBI" id="CHEBI:29999"/>
        <dbReference type="ChEBI" id="CHEBI:30616"/>
        <dbReference type="ChEBI" id="CHEBI:83421"/>
        <dbReference type="ChEBI" id="CHEBI:456216"/>
        <dbReference type="EC" id="2.7.11.1"/>
    </reaction>
</comment>
<evidence type="ECO:0000256" key="1">
    <source>
        <dbReference type="ARBA" id="ARBA00003747"/>
    </source>
</evidence>
<evidence type="ECO:0000256" key="6">
    <source>
        <dbReference type="ARBA" id="ARBA00022527"/>
    </source>
</evidence>
<proteinExistence type="predicted"/>
<dbReference type="GO" id="GO:0005524">
    <property type="term" value="F:ATP binding"/>
    <property type="evidence" value="ECO:0007669"/>
    <property type="project" value="UniProtKB-KW"/>
</dbReference>
<evidence type="ECO:0000256" key="4">
    <source>
        <dbReference type="ARBA" id="ARBA00013948"/>
    </source>
</evidence>
<evidence type="ECO:0000256" key="8">
    <source>
        <dbReference type="ARBA" id="ARBA00022840"/>
    </source>
</evidence>
<dbReference type="AlphaFoldDB" id="M7T5V5"/>
<keyword evidence="6" id="KW-0808">Transferase</keyword>
<comment type="function">
    <text evidence="1">Component of the EKC/KEOPS complex that is required for the formation of a threonylcarbamoyl group on adenosine at position 37 (t(6)A37) in tRNAs that read codons beginning with adenine. The complex is probably involved in the transfer of the threonylcarbamoyl moiety of threonylcarbamoyl-AMP (TC-AMP) to the N6 group of A37. BUD32 has ATPase activity in the context of the EKC/KEOPS complex and likely plays a supporting role to the catalytic subunit KAE1. The EKC/KEOPS complex also promotes both telomere uncapping and telomere elongation. The complex is required for efficient recruitment of transcriptional coactivators.</text>
</comment>
<dbReference type="PROSITE" id="PS50011">
    <property type="entry name" value="PROTEIN_KINASE_DOM"/>
    <property type="match status" value="1"/>
</dbReference>
<evidence type="ECO:0000256" key="7">
    <source>
        <dbReference type="ARBA" id="ARBA00022741"/>
    </source>
</evidence>
<evidence type="ECO:0000313" key="16">
    <source>
        <dbReference type="Proteomes" id="UP000012174"/>
    </source>
</evidence>
<dbReference type="GO" id="GO:0004674">
    <property type="term" value="F:protein serine/threonine kinase activity"/>
    <property type="evidence" value="ECO:0007669"/>
    <property type="project" value="UniProtKB-KW"/>
</dbReference>
<evidence type="ECO:0000256" key="5">
    <source>
        <dbReference type="ARBA" id="ARBA00019973"/>
    </source>
</evidence>
<name>M7T5V5_EUTLA</name>
<dbReference type="InterPro" id="IPR011009">
    <property type="entry name" value="Kinase-like_dom_sf"/>
</dbReference>
<evidence type="ECO:0000256" key="11">
    <source>
        <dbReference type="ARBA" id="ARBA00047899"/>
    </source>
</evidence>
<keyword evidence="6" id="KW-0723">Serine/threonine-protein kinase</keyword>
<dbReference type="Gene3D" id="3.30.200.20">
    <property type="entry name" value="Phosphorylase Kinase, domain 1"/>
    <property type="match status" value="1"/>
</dbReference>
<feature type="region of interest" description="Disordered" evidence="13">
    <location>
        <begin position="1"/>
        <end position="45"/>
    </location>
</feature>
<reference evidence="16" key="1">
    <citation type="journal article" date="2013" name="Genome Announc.">
        <title>Draft genome sequence of the grapevine dieback fungus Eutypa lata UCR-EL1.</title>
        <authorList>
            <person name="Blanco-Ulate B."/>
            <person name="Rolshausen P.E."/>
            <person name="Cantu D."/>
        </authorList>
    </citation>
    <scope>NUCLEOTIDE SEQUENCE [LARGE SCALE GENOMIC DNA]</scope>
    <source>
        <strain evidence="16">UCR-EL1</strain>
    </source>
</reference>
<evidence type="ECO:0000313" key="15">
    <source>
        <dbReference type="EMBL" id="EMR62020.1"/>
    </source>
</evidence>
<feature type="region of interest" description="Disordered" evidence="13">
    <location>
        <begin position="81"/>
        <end position="106"/>
    </location>
</feature>
<dbReference type="InterPro" id="IPR000719">
    <property type="entry name" value="Prot_kinase_dom"/>
</dbReference>
<keyword evidence="8" id="KW-0067">ATP-binding</keyword>
<sequence length="675" mass="74706">MADSDSTTGTDPESYNSDMQNTDEDEVTQDATGSEDAATYSDEDYGIWEDIDQVEYVNPGLTDVEDLSNYCPGGFHPVSYGNVLDGRSKPSDDGEESESDFDEQPQRPYKWRAVKIVRAERSPITVDDWPPLQLRNHLEWTLGLTQPEWEAHNIMLPLEHFWLEGPNGRHLCEVSAVHGAPLSSLWEPRMPGDKPPYIKHLLHRAGKALGFLHKNGICHGDFTPGNMLIRVDSAALENISHGEMVALLEERHTADVEVINAAGQRGRPGDHAPLFIHENVDLSSLPLLDEEVAIVDFGECFWAEENGGSGPPEWSGIPAEFAAPEALYNCGVGPASDVWAFACGVVSCLMSLTLFSKDRNRATGWYEATIGEPVPERYRKAQVDEIKRQLNEAEGVTDEQRQWAEGEIERLESGKEDQDKQAHNVVARAMASTALDNPIFAQIALERIYRDRERYPNGIEIPGGRSIDVVQYFPRSETGPMADLLGKIFRWEPEDRIDIDAVVAHKFFKGKKNPRENRRPSAYDIMTLGSKPGQPTQGKPGSGTSTPFVEDPSENGEEPPQAEEKRDLGKESDDESDPDPQPPEPVPYAGLHPKCSARMGTHKARNNKSYTRDADVHYGVAVGGLRASSVGAIVAISIRPTMPYKEYPARPHDSQVVHINIFSRLSRVLGAESGG</sequence>
<protein>
    <recommendedName>
        <fullName evidence="5">EKC/KEOPS complex subunit BUD32</fullName>
        <ecNumber evidence="3">2.7.11.1</ecNumber>
    </recommendedName>
    <alternativeName>
        <fullName evidence="9 10">Atypical Serine/threonine protein kinase BUD32</fullName>
    </alternativeName>
    <alternativeName>
        <fullName evidence="4">EKC/KEOPS complex subunit bud32</fullName>
    </alternativeName>
</protein>
<dbReference type="Gene3D" id="1.10.510.10">
    <property type="entry name" value="Transferase(Phosphotransferase) domain 1"/>
    <property type="match status" value="1"/>
</dbReference>
<dbReference type="PANTHER" id="PTHR24055">
    <property type="entry name" value="MITOGEN-ACTIVATED PROTEIN KINASE"/>
    <property type="match status" value="1"/>
</dbReference>
<evidence type="ECO:0000256" key="9">
    <source>
        <dbReference type="ARBA" id="ARBA00030980"/>
    </source>
</evidence>
<dbReference type="PROSITE" id="PS00109">
    <property type="entry name" value="PROTEIN_KINASE_TYR"/>
    <property type="match status" value="1"/>
</dbReference>
<gene>
    <name evidence="15" type="ORF">UCREL1_11043</name>
</gene>
<keyword evidence="6" id="KW-0418">Kinase</keyword>
<keyword evidence="16" id="KW-1185">Reference proteome</keyword>
<organism evidence="15 16">
    <name type="scientific">Eutypa lata (strain UCR-EL1)</name>
    <name type="common">Grapevine dieback disease fungus</name>
    <name type="synonym">Eutypa armeniacae</name>
    <dbReference type="NCBI Taxonomy" id="1287681"/>
    <lineage>
        <taxon>Eukaryota</taxon>
        <taxon>Fungi</taxon>
        <taxon>Dikarya</taxon>
        <taxon>Ascomycota</taxon>
        <taxon>Pezizomycotina</taxon>
        <taxon>Sordariomycetes</taxon>
        <taxon>Xylariomycetidae</taxon>
        <taxon>Xylariales</taxon>
        <taxon>Diatrypaceae</taxon>
        <taxon>Eutypa</taxon>
    </lineage>
</organism>
<keyword evidence="7" id="KW-0547">Nucleotide-binding</keyword>
<comment type="subunit">
    <text evidence="2">Component of the EKC/KEOPS complex composed of at least BUD32, CGI121, GON7, KAE1 and PCC1; the whole complex dimerizes.</text>
</comment>
<feature type="region of interest" description="Disordered" evidence="13">
    <location>
        <begin position="525"/>
        <end position="595"/>
    </location>
</feature>
<feature type="compositionally biased region" description="Polar residues" evidence="13">
    <location>
        <begin position="1"/>
        <end position="20"/>
    </location>
</feature>
<dbReference type="SUPFAM" id="SSF56112">
    <property type="entry name" value="Protein kinase-like (PK-like)"/>
    <property type="match status" value="1"/>
</dbReference>
<dbReference type="InterPro" id="IPR008266">
    <property type="entry name" value="Tyr_kinase_AS"/>
</dbReference>
<feature type="compositionally biased region" description="Acidic residues" evidence="13">
    <location>
        <begin position="93"/>
        <end position="103"/>
    </location>
</feature>
<feature type="compositionally biased region" description="Basic and acidic residues" evidence="13">
    <location>
        <begin position="562"/>
        <end position="571"/>
    </location>
</feature>
<feature type="domain" description="Protein kinase" evidence="14">
    <location>
        <begin position="64"/>
        <end position="508"/>
    </location>
</feature>
<evidence type="ECO:0000256" key="13">
    <source>
        <dbReference type="SAM" id="MobiDB-lite"/>
    </source>
</evidence>
<dbReference type="Proteomes" id="UP000012174">
    <property type="component" value="Unassembled WGS sequence"/>
</dbReference>
<evidence type="ECO:0000256" key="2">
    <source>
        <dbReference type="ARBA" id="ARBA00011534"/>
    </source>
</evidence>
<dbReference type="HOGENOM" id="CLU_407107_0_0_1"/>